<keyword evidence="3 5" id="KW-0863">Zinc-finger</keyword>
<sequence>MSMELNLDEKNISEIYKLGKSLKNSKYGFKTAEEKAMKLFTLMFKWSILNGNREIMKNFPWTLITIRDFANHIRPLNSVFLYSEYESGENLDSNKTFKIIPDETNGVENKKFCEIYSSNSSINFRKECLKKKTNVDKIVEKTNEENDDISNVTKKQQLGSINETLKSSNYYKESKNESITRNYFSVKIKKGLKRYNCKSCAKIFTTKFDVSNHVRKDHRREVRFECGICHEQFSNFSSLYFHKNIHKNSRKYSCKHCGKFCMKSNAFNWQANRVHNNMKRNQIRSTNEAISERAKQATINSDIEKLQDDCVTRPTRRQRGPNIDYSEIDLHIKRTKTNSVERFKCNLCNKVLQSKYAARLHIRQVHLNEETYACKLCEQKYRKYVALKQHIESVHKNYQDVTKLKIEHFKRLTCPGGSKLIDNSEVGRDEKFECNWCNKLFASKQSVRLHVSMIHLKEETFSCKLCDQKFMNHYNLKKHVKSTHKQE</sequence>
<keyword evidence="2" id="KW-0677">Repeat</keyword>
<feature type="domain" description="C2H2-type" evidence="6">
    <location>
        <begin position="432"/>
        <end position="460"/>
    </location>
</feature>
<evidence type="ECO:0000313" key="8">
    <source>
        <dbReference type="Proteomes" id="UP000288716"/>
    </source>
</evidence>
<dbReference type="AlphaFoldDB" id="A0A443S183"/>
<feature type="domain" description="C2H2-type" evidence="6">
    <location>
        <begin position="372"/>
        <end position="400"/>
    </location>
</feature>
<gene>
    <name evidence="7" type="ORF">B4U80_01645</name>
</gene>
<protein>
    <submittedName>
        <fullName evidence="7">Zinc finger protein OZF-like protein</fullName>
    </submittedName>
</protein>
<dbReference type="PROSITE" id="PS50157">
    <property type="entry name" value="ZINC_FINGER_C2H2_2"/>
    <property type="match status" value="6"/>
</dbReference>
<dbReference type="SMART" id="SM00355">
    <property type="entry name" value="ZnF_C2H2"/>
    <property type="match status" value="7"/>
</dbReference>
<feature type="domain" description="C2H2-type" evidence="6">
    <location>
        <begin position="343"/>
        <end position="371"/>
    </location>
</feature>
<feature type="domain" description="C2H2-type" evidence="6">
    <location>
        <begin position="461"/>
        <end position="487"/>
    </location>
</feature>
<evidence type="ECO:0000256" key="3">
    <source>
        <dbReference type="ARBA" id="ARBA00022771"/>
    </source>
</evidence>
<evidence type="ECO:0000259" key="6">
    <source>
        <dbReference type="PROSITE" id="PS50157"/>
    </source>
</evidence>
<dbReference type="PROSITE" id="PS00028">
    <property type="entry name" value="ZINC_FINGER_C2H2_1"/>
    <property type="match status" value="6"/>
</dbReference>
<dbReference type="Pfam" id="PF00096">
    <property type="entry name" value="zf-C2H2"/>
    <property type="match status" value="1"/>
</dbReference>
<evidence type="ECO:0000313" key="7">
    <source>
        <dbReference type="EMBL" id="RWS21276.1"/>
    </source>
</evidence>
<dbReference type="PANTHER" id="PTHR24379:SF121">
    <property type="entry name" value="C2H2-TYPE DOMAIN-CONTAINING PROTEIN"/>
    <property type="match status" value="1"/>
</dbReference>
<dbReference type="Proteomes" id="UP000288716">
    <property type="component" value="Unassembled WGS sequence"/>
</dbReference>
<dbReference type="Gene3D" id="3.30.160.60">
    <property type="entry name" value="Classic Zinc Finger"/>
    <property type="match status" value="3"/>
</dbReference>
<dbReference type="EMBL" id="NCKV01012948">
    <property type="protein sequence ID" value="RWS21276.1"/>
    <property type="molecule type" value="Genomic_DNA"/>
</dbReference>
<evidence type="ECO:0000256" key="4">
    <source>
        <dbReference type="ARBA" id="ARBA00022833"/>
    </source>
</evidence>
<name>A0A443S183_9ACAR</name>
<comment type="caution">
    <text evidence="7">The sequence shown here is derived from an EMBL/GenBank/DDBJ whole genome shotgun (WGS) entry which is preliminary data.</text>
</comment>
<dbReference type="STRING" id="299467.A0A443S183"/>
<feature type="domain" description="C2H2-type" evidence="6">
    <location>
        <begin position="224"/>
        <end position="251"/>
    </location>
</feature>
<dbReference type="InterPro" id="IPR036236">
    <property type="entry name" value="Znf_C2H2_sf"/>
</dbReference>
<dbReference type="InterPro" id="IPR013087">
    <property type="entry name" value="Znf_C2H2_type"/>
</dbReference>
<dbReference type="SUPFAM" id="SSF57667">
    <property type="entry name" value="beta-beta-alpha zinc fingers"/>
    <property type="match status" value="3"/>
</dbReference>
<feature type="non-terminal residue" evidence="7">
    <location>
        <position position="487"/>
    </location>
</feature>
<dbReference type="GO" id="GO:0008270">
    <property type="term" value="F:zinc ion binding"/>
    <property type="evidence" value="ECO:0007669"/>
    <property type="project" value="UniProtKB-KW"/>
</dbReference>
<evidence type="ECO:0000256" key="2">
    <source>
        <dbReference type="ARBA" id="ARBA00022737"/>
    </source>
</evidence>
<keyword evidence="8" id="KW-1185">Reference proteome</keyword>
<evidence type="ECO:0000256" key="1">
    <source>
        <dbReference type="ARBA" id="ARBA00022723"/>
    </source>
</evidence>
<keyword evidence="1" id="KW-0479">Metal-binding</keyword>
<dbReference type="OrthoDB" id="10039931at2759"/>
<feature type="domain" description="C2H2-type" evidence="6">
    <location>
        <begin position="195"/>
        <end position="223"/>
    </location>
</feature>
<keyword evidence="4" id="KW-0862">Zinc</keyword>
<accession>A0A443S183</accession>
<dbReference type="PANTHER" id="PTHR24379">
    <property type="entry name" value="KRAB AND ZINC FINGER DOMAIN-CONTAINING"/>
    <property type="match status" value="1"/>
</dbReference>
<proteinExistence type="predicted"/>
<dbReference type="VEuPathDB" id="VectorBase:LDEU010764"/>
<organism evidence="7 8">
    <name type="scientific">Leptotrombidium deliense</name>
    <dbReference type="NCBI Taxonomy" id="299467"/>
    <lineage>
        <taxon>Eukaryota</taxon>
        <taxon>Metazoa</taxon>
        <taxon>Ecdysozoa</taxon>
        <taxon>Arthropoda</taxon>
        <taxon>Chelicerata</taxon>
        <taxon>Arachnida</taxon>
        <taxon>Acari</taxon>
        <taxon>Acariformes</taxon>
        <taxon>Trombidiformes</taxon>
        <taxon>Prostigmata</taxon>
        <taxon>Anystina</taxon>
        <taxon>Parasitengona</taxon>
        <taxon>Trombiculoidea</taxon>
        <taxon>Trombiculidae</taxon>
        <taxon>Leptotrombidium</taxon>
    </lineage>
</organism>
<reference evidence="7 8" key="1">
    <citation type="journal article" date="2018" name="Gigascience">
        <title>Genomes of trombidid mites reveal novel predicted allergens and laterally-transferred genes associated with secondary metabolism.</title>
        <authorList>
            <person name="Dong X."/>
            <person name="Chaisiri K."/>
            <person name="Xia D."/>
            <person name="Armstrong S.D."/>
            <person name="Fang Y."/>
            <person name="Donnelly M.J."/>
            <person name="Kadowaki T."/>
            <person name="McGarry J.W."/>
            <person name="Darby A.C."/>
            <person name="Makepeace B.L."/>
        </authorList>
    </citation>
    <scope>NUCLEOTIDE SEQUENCE [LARGE SCALE GENOMIC DNA]</scope>
    <source>
        <strain evidence="7">UoL-UT</strain>
    </source>
</reference>
<evidence type="ECO:0000256" key="5">
    <source>
        <dbReference type="PROSITE-ProRule" id="PRU00042"/>
    </source>
</evidence>